<keyword evidence="6" id="KW-1185">Reference proteome</keyword>
<dbReference type="Gene3D" id="3.30.70.330">
    <property type="match status" value="2"/>
</dbReference>
<dbReference type="InterPro" id="IPR000504">
    <property type="entry name" value="RRM_dom"/>
</dbReference>
<feature type="region of interest" description="Disordered" evidence="3">
    <location>
        <begin position="1"/>
        <end position="50"/>
    </location>
</feature>
<evidence type="ECO:0000256" key="3">
    <source>
        <dbReference type="SAM" id="MobiDB-lite"/>
    </source>
</evidence>
<evidence type="ECO:0000259" key="4">
    <source>
        <dbReference type="PROSITE" id="PS50102"/>
    </source>
</evidence>
<protein>
    <recommendedName>
        <fullName evidence="4">RRM domain-containing protein</fullName>
    </recommendedName>
</protein>
<dbReference type="SMART" id="SM00360">
    <property type="entry name" value="RRM"/>
    <property type="match status" value="2"/>
</dbReference>
<gene>
    <name evidence="5" type="ORF">IMSHALPRED_003010</name>
</gene>
<comment type="caution">
    <text evidence="5">The sequence shown here is derived from an EMBL/GenBank/DDBJ whole genome shotgun (WGS) entry which is preliminary data.</text>
</comment>
<feature type="domain" description="RRM" evidence="4">
    <location>
        <begin position="219"/>
        <end position="307"/>
    </location>
</feature>
<dbReference type="CDD" id="cd00590">
    <property type="entry name" value="RRM_SF"/>
    <property type="match status" value="1"/>
</dbReference>
<dbReference type="PROSITE" id="PS50102">
    <property type="entry name" value="RRM"/>
    <property type="match status" value="2"/>
</dbReference>
<dbReference type="Proteomes" id="UP000664534">
    <property type="component" value="Unassembled WGS sequence"/>
</dbReference>
<accession>A0A8H3ICZ5</accession>
<sequence>MPMRTDPAQQSANRIASRSELSSNWRANVETPSAGGSDAATRTLGPPSMPDYLQRHAFRSRSSDKENKVNLLVSGETLRGEDDPDTLQAIAEGRRLYVGNMPYIAKTTDVEMLFAESGYHVEHINMSIDPYSGRNPSYCFVELATKERADQARLELNGKELLGRPGKVGPGIARSKNKRPREEPDQRGRSTWDNPRPVFDRWTRTDAPDHWKGYSEQGRRLFVGGLPRMPDHHTVNVDIRELFKGYSVEAVSKVVIPRTPALGDPSSWNHRYLFVDFPTAEEADRAAKATNGRQAWGVKIRVQRSKCPDSRKPGEREAWDQELRAFSEEISQSSDHSAH</sequence>
<proteinExistence type="predicted"/>
<dbReference type="EMBL" id="CAJPDT010000016">
    <property type="protein sequence ID" value="CAF9916210.1"/>
    <property type="molecule type" value="Genomic_DNA"/>
</dbReference>
<reference evidence="5" key="1">
    <citation type="submission" date="2021-03" db="EMBL/GenBank/DDBJ databases">
        <authorList>
            <person name="Tagirdzhanova G."/>
        </authorList>
    </citation>
    <scope>NUCLEOTIDE SEQUENCE</scope>
</reference>
<evidence type="ECO:0000256" key="2">
    <source>
        <dbReference type="PROSITE-ProRule" id="PRU00176"/>
    </source>
</evidence>
<dbReference type="AlphaFoldDB" id="A0A8H3ICZ5"/>
<evidence type="ECO:0000313" key="5">
    <source>
        <dbReference type="EMBL" id="CAF9916210.1"/>
    </source>
</evidence>
<dbReference type="GO" id="GO:0003723">
    <property type="term" value="F:RNA binding"/>
    <property type="evidence" value="ECO:0007669"/>
    <property type="project" value="UniProtKB-UniRule"/>
</dbReference>
<dbReference type="SUPFAM" id="SSF54928">
    <property type="entry name" value="RNA-binding domain, RBD"/>
    <property type="match status" value="1"/>
</dbReference>
<name>A0A8H3ICZ5_9LECA</name>
<feature type="region of interest" description="Disordered" evidence="3">
    <location>
        <begin position="161"/>
        <end position="199"/>
    </location>
</feature>
<evidence type="ECO:0000256" key="1">
    <source>
        <dbReference type="ARBA" id="ARBA00022884"/>
    </source>
</evidence>
<dbReference type="OrthoDB" id="272703at2759"/>
<organism evidence="5 6">
    <name type="scientific">Imshaugia aleurites</name>
    <dbReference type="NCBI Taxonomy" id="172621"/>
    <lineage>
        <taxon>Eukaryota</taxon>
        <taxon>Fungi</taxon>
        <taxon>Dikarya</taxon>
        <taxon>Ascomycota</taxon>
        <taxon>Pezizomycotina</taxon>
        <taxon>Lecanoromycetes</taxon>
        <taxon>OSLEUM clade</taxon>
        <taxon>Lecanoromycetidae</taxon>
        <taxon>Lecanorales</taxon>
        <taxon>Lecanorineae</taxon>
        <taxon>Parmeliaceae</taxon>
        <taxon>Imshaugia</taxon>
    </lineage>
</organism>
<dbReference type="Pfam" id="PF00076">
    <property type="entry name" value="RRM_1"/>
    <property type="match status" value="1"/>
</dbReference>
<feature type="compositionally biased region" description="Polar residues" evidence="3">
    <location>
        <begin position="7"/>
        <end position="26"/>
    </location>
</feature>
<dbReference type="PANTHER" id="PTHR21245">
    <property type="entry name" value="HETEROGENEOUS NUCLEAR RIBONUCLEOPROTEIN"/>
    <property type="match status" value="1"/>
</dbReference>
<keyword evidence="1 2" id="KW-0694">RNA-binding</keyword>
<feature type="compositionally biased region" description="Basic and acidic residues" evidence="3">
    <location>
        <begin position="180"/>
        <end position="190"/>
    </location>
</feature>
<dbReference type="InterPro" id="IPR035979">
    <property type="entry name" value="RBD_domain_sf"/>
</dbReference>
<evidence type="ECO:0000313" key="6">
    <source>
        <dbReference type="Proteomes" id="UP000664534"/>
    </source>
</evidence>
<dbReference type="InterPro" id="IPR012677">
    <property type="entry name" value="Nucleotide-bd_a/b_plait_sf"/>
</dbReference>
<feature type="domain" description="RRM" evidence="4">
    <location>
        <begin position="94"/>
        <end position="173"/>
    </location>
</feature>